<evidence type="ECO:0000256" key="2">
    <source>
        <dbReference type="ARBA" id="ARBA00022723"/>
    </source>
</evidence>
<dbReference type="RefSeq" id="WP_144229818.1">
    <property type="nucleotide sequence ID" value="NZ_CBCRVV010000007.1"/>
</dbReference>
<gene>
    <name evidence="6" type="primary">rhaA</name>
    <name evidence="8" type="ORF">FPL22_08695</name>
</gene>
<dbReference type="AlphaFoldDB" id="A0A556QRU1"/>
<comment type="caution">
    <text evidence="8">The sequence shown here is derived from an EMBL/GenBank/DDBJ whole genome shotgun (WGS) entry which is preliminary data.</text>
</comment>
<feature type="binding site" evidence="6">
    <location>
        <position position="261"/>
    </location>
    <ligand>
        <name>Mn(2+)</name>
        <dbReference type="ChEBI" id="CHEBI:29035"/>
    </ligand>
</feature>
<dbReference type="HAMAP" id="MF_00541">
    <property type="entry name" value="RhaA"/>
    <property type="match status" value="1"/>
</dbReference>
<comment type="pathway">
    <text evidence="6">Carbohydrate degradation; L-rhamnose degradation; glycerone phosphate from L-rhamnose: step 1/3.</text>
</comment>
<comment type="catalytic activity">
    <reaction evidence="6">
        <text>L-rhamnopyranose = L-rhamnulose</text>
        <dbReference type="Rhea" id="RHEA:23160"/>
        <dbReference type="ChEBI" id="CHEBI:17897"/>
        <dbReference type="ChEBI" id="CHEBI:62346"/>
        <dbReference type="EC" id="5.3.1.14"/>
    </reaction>
</comment>
<comment type="cofactor">
    <cofactor evidence="6">
        <name>Mn(2+)</name>
        <dbReference type="ChEBI" id="CHEBI:29035"/>
    </cofactor>
    <text evidence="6">Binds 1 Mn(2+) ion per subunit.</text>
</comment>
<keyword evidence="4 6" id="KW-0413">Isomerase</keyword>
<evidence type="ECO:0000256" key="6">
    <source>
        <dbReference type="HAMAP-Rule" id="MF_00541"/>
    </source>
</evidence>
<dbReference type="OrthoDB" id="9766697at2"/>
<dbReference type="NCBIfam" id="NF002203">
    <property type="entry name" value="PRK01076.1"/>
    <property type="match status" value="1"/>
</dbReference>
<evidence type="ECO:0000256" key="5">
    <source>
        <dbReference type="ARBA" id="ARBA00023308"/>
    </source>
</evidence>
<dbReference type="EMBL" id="VMBG01000001">
    <property type="protein sequence ID" value="TSJ79351.1"/>
    <property type="molecule type" value="Genomic_DNA"/>
</dbReference>
<dbReference type="PANTHER" id="PTHR30268:SF0">
    <property type="entry name" value="L-RHAMNOSE ISOMERASE"/>
    <property type="match status" value="1"/>
</dbReference>
<comment type="subcellular location">
    <subcellularLocation>
        <location evidence="6">Cytoplasm</location>
    </subcellularLocation>
</comment>
<keyword evidence="1 6" id="KW-0963">Cytoplasm</keyword>
<sequence>MSTSFFAEARDRYAALGVDVESVLATLAATPISLHCWQGDDVGGFEKPGAGLSGGGIQATGNYPGKARTIVELRADLEQAAKLIPGKKRLNLHALYADLGGKKVERSDYGVEHFQSWIDWCKAQAWGMDFNPSYFSHPLANDGFTLSSADKAVRDYWISHGIACRKIAEAAGKQLGSRAVTNVWIPDGQKDLPADRKAPRERLASSLDTIFAEKIDESHNVDAVECKLFGIGSESYVVGSHEFYMGYAVTRQKWLCLDAGHFHPTETIADKISAVMQYVPGVLLHVSRGVRWDSDHVVTLDDPTKAIFEELVRGEYLPRTAIGLDFFDASINRIAAWTIGTRSAQKALLLALLEPAKQLRAAEAAGDNTTRLALMEELKTLPFGEVWDEFCRRENAPVGAAWIGEVKAYEKAVLSKRA</sequence>
<evidence type="ECO:0000313" key="9">
    <source>
        <dbReference type="Proteomes" id="UP000315648"/>
    </source>
</evidence>
<evidence type="ECO:0000313" key="8">
    <source>
        <dbReference type="EMBL" id="TSJ79351.1"/>
    </source>
</evidence>
<feature type="binding site" evidence="6">
    <location>
        <position position="295"/>
    </location>
    <ligand>
        <name>Mn(2+)</name>
        <dbReference type="ChEBI" id="CHEBI:29035"/>
    </ligand>
</feature>
<dbReference type="Pfam" id="PF06134">
    <property type="entry name" value="RhaA"/>
    <property type="match status" value="1"/>
</dbReference>
<keyword evidence="5 6" id="KW-0684">Rhamnose metabolism</keyword>
<dbReference type="Proteomes" id="UP000315648">
    <property type="component" value="Unassembled WGS sequence"/>
</dbReference>
<dbReference type="InterPro" id="IPR036237">
    <property type="entry name" value="Xyl_isomerase-like_sf"/>
</dbReference>
<dbReference type="NCBIfam" id="TIGR01748">
    <property type="entry name" value="rhaA"/>
    <property type="match status" value="1"/>
</dbReference>
<keyword evidence="9" id="KW-1185">Reference proteome</keyword>
<dbReference type="InterPro" id="IPR050337">
    <property type="entry name" value="L-rhamnose_isomerase"/>
</dbReference>
<dbReference type="SUPFAM" id="SSF51658">
    <property type="entry name" value="Xylose isomerase-like"/>
    <property type="match status" value="1"/>
</dbReference>
<evidence type="ECO:0000256" key="7">
    <source>
        <dbReference type="NCBIfam" id="TIGR01748"/>
    </source>
</evidence>
<comment type="similarity">
    <text evidence="6">Belongs to the rhamnose isomerase family.</text>
</comment>
<evidence type="ECO:0000256" key="4">
    <source>
        <dbReference type="ARBA" id="ARBA00023235"/>
    </source>
</evidence>
<name>A0A556QRU1_9BACT</name>
<comment type="function">
    <text evidence="6">Catalyzes the interconversion of L-rhamnose and L-rhamnulose.</text>
</comment>
<feature type="binding site" evidence="6">
    <location>
        <position position="293"/>
    </location>
    <ligand>
        <name>Mn(2+)</name>
        <dbReference type="ChEBI" id="CHEBI:29035"/>
    </ligand>
</feature>
<dbReference type="GO" id="GO:0019324">
    <property type="term" value="P:L-lyxose metabolic process"/>
    <property type="evidence" value="ECO:0007669"/>
    <property type="project" value="TreeGrafter"/>
</dbReference>
<dbReference type="UniPathway" id="UPA00541">
    <property type="reaction ID" value="UER00601"/>
</dbReference>
<protein>
    <recommendedName>
        <fullName evidence="6 7">L-rhamnose isomerase</fullName>
        <ecNumber evidence="6 7">5.3.1.14</ecNumber>
    </recommendedName>
</protein>
<evidence type="ECO:0000256" key="1">
    <source>
        <dbReference type="ARBA" id="ARBA00022490"/>
    </source>
</evidence>
<organism evidence="8 9">
    <name type="scientific">Rariglobus hedericola</name>
    <dbReference type="NCBI Taxonomy" id="2597822"/>
    <lineage>
        <taxon>Bacteria</taxon>
        <taxon>Pseudomonadati</taxon>
        <taxon>Verrucomicrobiota</taxon>
        <taxon>Opitutia</taxon>
        <taxon>Opitutales</taxon>
        <taxon>Opitutaceae</taxon>
        <taxon>Rariglobus</taxon>
    </lineage>
</organism>
<evidence type="ECO:0000256" key="3">
    <source>
        <dbReference type="ARBA" id="ARBA00023211"/>
    </source>
</evidence>
<dbReference type="PANTHER" id="PTHR30268">
    <property type="entry name" value="L-RHAMNOSE ISOMERASE"/>
    <property type="match status" value="1"/>
</dbReference>
<dbReference type="EC" id="5.3.1.14" evidence="6 7"/>
<keyword evidence="2 6" id="KW-0479">Metal-binding</keyword>
<dbReference type="GO" id="GO:0019301">
    <property type="term" value="P:rhamnose catabolic process"/>
    <property type="evidence" value="ECO:0007669"/>
    <property type="project" value="UniProtKB-UniRule"/>
</dbReference>
<accession>A0A556QRU1</accession>
<dbReference type="InterPro" id="IPR009308">
    <property type="entry name" value="Rhamnose_isomerase"/>
</dbReference>
<reference evidence="8 9" key="1">
    <citation type="submission" date="2019-07" db="EMBL/GenBank/DDBJ databases">
        <title>Description of 53C-WASEF.</title>
        <authorList>
            <person name="Pitt A."/>
            <person name="Hahn M.W."/>
        </authorList>
    </citation>
    <scope>NUCLEOTIDE SEQUENCE [LARGE SCALE GENOMIC DNA]</scope>
    <source>
        <strain evidence="8 9">53C-WASEF</strain>
    </source>
</reference>
<dbReference type="Gene3D" id="3.20.20.150">
    <property type="entry name" value="Divalent-metal-dependent TIM barrel enzymes"/>
    <property type="match status" value="1"/>
</dbReference>
<dbReference type="GO" id="GO:0008740">
    <property type="term" value="F:L-rhamnose isomerase activity"/>
    <property type="evidence" value="ECO:0007669"/>
    <property type="project" value="UniProtKB-UniRule"/>
</dbReference>
<dbReference type="GO" id="GO:0005737">
    <property type="term" value="C:cytoplasm"/>
    <property type="evidence" value="ECO:0007669"/>
    <property type="project" value="UniProtKB-SubCell"/>
</dbReference>
<dbReference type="GO" id="GO:0030145">
    <property type="term" value="F:manganese ion binding"/>
    <property type="evidence" value="ECO:0007669"/>
    <property type="project" value="UniProtKB-UniRule"/>
</dbReference>
<keyword evidence="3 6" id="KW-0464">Manganese</keyword>
<proteinExistence type="inferred from homology"/>